<sequence length="203" mass="22726">MVDNTDTEFRIPIDIRDLTLIFKMLKESNPYSGKLNYIYVCEILHRIAEANKQPGSAETYLDFTKLSNIENEFKKAMIHIQKGGQPSQPTTTVTTTTIKNANPDSGAVQKDGSAKAAKTKGFSREAATAKKKCDAKGKGKSAENSKKKKKELKEDAKRQSKEAIGKKGKTKLKSAEPLKHEQQKKKKEKPVESEKEREKIKSK</sequence>
<protein>
    <submittedName>
        <fullName evidence="2">Uncharacterized protein</fullName>
    </submittedName>
</protein>
<accession>A0AC34FZC7</accession>
<evidence type="ECO:0000313" key="2">
    <source>
        <dbReference type="WBParaSite" id="ES5_v2.g22576.t1"/>
    </source>
</evidence>
<organism evidence="1 2">
    <name type="scientific">Panagrolaimus sp. ES5</name>
    <dbReference type="NCBI Taxonomy" id="591445"/>
    <lineage>
        <taxon>Eukaryota</taxon>
        <taxon>Metazoa</taxon>
        <taxon>Ecdysozoa</taxon>
        <taxon>Nematoda</taxon>
        <taxon>Chromadorea</taxon>
        <taxon>Rhabditida</taxon>
        <taxon>Tylenchina</taxon>
        <taxon>Panagrolaimomorpha</taxon>
        <taxon>Panagrolaimoidea</taxon>
        <taxon>Panagrolaimidae</taxon>
        <taxon>Panagrolaimus</taxon>
    </lineage>
</organism>
<evidence type="ECO:0000313" key="1">
    <source>
        <dbReference type="Proteomes" id="UP000887579"/>
    </source>
</evidence>
<name>A0AC34FZC7_9BILA</name>
<reference evidence="2" key="1">
    <citation type="submission" date="2022-11" db="UniProtKB">
        <authorList>
            <consortium name="WormBaseParasite"/>
        </authorList>
    </citation>
    <scope>IDENTIFICATION</scope>
</reference>
<dbReference type="Proteomes" id="UP000887579">
    <property type="component" value="Unplaced"/>
</dbReference>
<proteinExistence type="predicted"/>
<dbReference type="WBParaSite" id="ES5_v2.g22576.t1">
    <property type="protein sequence ID" value="ES5_v2.g22576.t1"/>
    <property type="gene ID" value="ES5_v2.g22576"/>
</dbReference>